<feature type="domain" description="Glycoside hydrolase family 2 catalytic" evidence="6">
    <location>
        <begin position="287"/>
        <end position="468"/>
    </location>
</feature>
<evidence type="ECO:0000256" key="4">
    <source>
        <dbReference type="SAM" id="SignalP"/>
    </source>
</evidence>
<evidence type="ECO:0000256" key="1">
    <source>
        <dbReference type="ARBA" id="ARBA00007401"/>
    </source>
</evidence>
<dbReference type="InterPro" id="IPR051913">
    <property type="entry name" value="GH2_Domain-Containing"/>
</dbReference>
<organism evidence="9 10">
    <name type="scientific">Candidatus Tidjanibacter faecipullorum</name>
    <dbReference type="NCBI Taxonomy" id="2838766"/>
    <lineage>
        <taxon>Bacteria</taxon>
        <taxon>Pseudomonadati</taxon>
        <taxon>Bacteroidota</taxon>
        <taxon>Bacteroidia</taxon>
        <taxon>Bacteroidales</taxon>
        <taxon>Rikenellaceae</taxon>
        <taxon>Tidjanibacter</taxon>
    </lineage>
</organism>
<dbReference type="EMBL" id="DXCC01000017">
    <property type="protein sequence ID" value="HIZ15364.1"/>
    <property type="molecule type" value="Genomic_DNA"/>
</dbReference>
<reference evidence="9" key="2">
    <citation type="submission" date="2021-04" db="EMBL/GenBank/DDBJ databases">
        <authorList>
            <person name="Gilroy R."/>
        </authorList>
    </citation>
    <scope>NUCLEOTIDE SEQUENCE</scope>
    <source>
        <strain evidence="9">ChiHjej11B10-19426</strain>
    </source>
</reference>
<dbReference type="InterPro" id="IPR008979">
    <property type="entry name" value="Galactose-bd-like_sf"/>
</dbReference>
<comment type="caution">
    <text evidence="9">The sequence shown here is derived from an EMBL/GenBank/DDBJ whole genome shotgun (WGS) entry which is preliminary data.</text>
</comment>
<dbReference type="PANTHER" id="PTHR42732:SF1">
    <property type="entry name" value="BETA-MANNOSIDASE"/>
    <property type="match status" value="1"/>
</dbReference>
<dbReference type="InterPro" id="IPR006104">
    <property type="entry name" value="Glyco_hydro_2_N"/>
</dbReference>
<keyword evidence="3" id="KW-0326">Glycosidase</keyword>
<dbReference type="Pfam" id="PF02836">
    <property type="entry name" value="Glyco_hydro_2_C"/>
    <property type="match status" value="1"/>
</dbReference>
<evidence type="ECO:0000259" key="8">
    <source>
        <dbReference type="Pfam" id="PF16355"/>
    </source>
</evidence>
<dbReference type="InterPro" id="IPR013783">
    <property type="entry name" value="Ig-like_fold"/>
</dbReference>
<proteinExistence type="inferred from homology"/>
<protein>
    <submittedName>
        <fullName evidence="9">Glycoside hydrolase family 2 protein</fullName>
    </submittedName>
</protein>
<gene>
    <name evidence="9" type="ORF">H9816_05595</name>
</gene>
<dbReference type="InterPro" id="IPR006103">
    <property type="entry name" value="Glyco_hydro_2_cat"/>
</dbReference>
<dbReference type="Gene3D" id="2.60.120.260">
    <property type="entry name" value="Galactose-binding domain-like"/>
    <property type="match status" value="1"/>
</dbReference>
<dbReference type="AlphaFoldDB" id="A0A9D2DEK4"/>
<dbReference type="GO" id="GO:0005975">
    <property type="term" value="P:carbohydrate metabolic process"/>
    <property type="evidence" value="ECO:0007669"/>
    <property type="project" value="InterPro"/>
</dbReference>
<feature type="chain" id="PRO_5039622386" evidence="4">
    <location>
        <begin position="20"/>
        <end position="679"/>
    </location>
</feature>
<feature type="domain" description="Glycosyl hydrolases family 2 sugar binding" evidence="7">
    <location>
        <begin position="30"/>
        <end position="156"/>
    </location>
</feature>
<dbReference type="SUPFAM" id="SSF49303">
    <property type="entry name" value="beta-Galactosidase/glucuronidase domain"/>
    <property type="match status" value="1"/>
</dbReference>
<dbReference type="InterPro" id="IPR032311">
    <property type="entry name" value="DUF4982"/>
</dbReference>
<dbReference type="Gene3D" id="3.20.20.80">
    <property type="entry name" value="Glycosidases"/>
    <property type="match status" value="1"/>
</dbReference>
<feature type="domain" description="Glycoside hydrolase family 2 immunoglobulin-like beta-sandwich" evidence="5">
    <location>
        <begin position="197"/>
        <end position="279"/>
    </location>
</feature>
<evidence type="ECO:0000259" key="5">
    <source>
        <dbReference type="Pfam" id="PF00703"/>
    </source>
</evidence>
<dbReference type="Gene3D" id="2.60.40.10">
    <property type="entry name" value="Immunoglobulins"/>
    <property type="match status" value="2"/>
</dbReference>
<evidence type="ECO:0000259" key="6">
    <source>
        <dbReference type="Pfam" id="PF02836"/>
    </source>
</evidence>
<dbReference type="GO" id="GO:0004553">
    <property type="term" value="F:hydrolase activity, hydrolyzing O-glycosyl compounds"/>
    <property type="evidence" value="ECO:0007669"/>
    <property type="project" value="InterPro"/>
</dbReference>
<reference evidence="9" key="1">
    <citation type="journal article" date="2021" name="PeerJ">
        <title>Extensive microbial diversity within the chicken gut microbiome revealed by metagenomics and culture.</title>
        <authorList>
            <person name="Gilroy R."/>
            <person name="Ravi A."/>
            <person name="Getino M."/>
            <person name="Pursley I."/>
            <person name="Horton D.L."/>
            <person name="Alikhan N.F."/>
            <person name="Baker D."/>
            <person name="Gharbi K."/>
            <person name="Hall N."/>
            <person name="Watson M."/>
            <person name="Adriaenssens E.M."/>
            <person name="Foster-Nyarko E."/>
            <person name="Jarju S."/>
            <person name="Secka A."/>
            <person name="Antonio M."/>
            <person name="Oren A."/>
            <person name="Chaudhuri R.R."/>
            <person name="La Ragione R."/>
            <person name="Hildebrand F."/>
            <person name="Pallen M.J."/>
        </authorList>
    </citation>
    <scope>NUCLEOTIDE SEQUENCE</scope>
    <source>
        <strain evidence="9">ChiHjej11B10-19426</strain>
    </source>
</reference>
<dbReference type="InterPro" id="IPR017853">
    <property type="entry name" value="GH"/>
</dbReference>
<dbReference type="PANTHER" id="PTHR42732">
    <property type="entry name" value="BETA-GALACTOSIDASE"/>
    <property type="match status" value="1"/>
</dbReference>
<dbReference type="InterPro" id="IPR036156">
    <property type="entry name" value="Beta-gal/glucu_dom_sf"/>
</dbReference>
<dbReference type="SUPFAM" id="SSF51445">
    <property type="entry name" value="(Trans)glycosidases"/>
    <property type="match status" value="1"/>
</dbReference>
<dbReference type="SUPFAM" id="SSF49785">
    <property type="entry name" value="Galactose-binding domain-like"/>
    <property type="match status" value="1"/>
</dbReference>
<feature type="domain" description="DUF4982" evidence="8">
    <location>
        <begin position="603"/>
        <end position="652"/>
    </location>
</feature>
<name>A0A9D2DEK4_9BACT</name>
<evidence type="ECO:0000259" key="7">
    <source>
        <dbReference type="Pfam" id="PF02837"/>
    </source>
</evidence>
<evidence type="ECO:0000313" key="9">
    <source>
        <dbReference type="EMBL" id="HIZ15364.1"/>
    </source>
</evidence>
<evidence type="ECO:0000313" key="10">
    <source>
        <dbReference type="Proteomes" id="UP000824014"/>
    </source>
</evidence>
<dbReference type="Pfam" id="PF02837">
    <property type="entry name" value="Glyco_hydro_2_N"/>
    <property type="match status" value="1"/>
</dbReference>
<evidence type="ECO:0000256" key="3">
    <source>
        <dbReference type="ARBA" id="ARBA00023295"/>
    </source>
</evidence>
<accession>A0A9D2DEK4</accession>
<sequence>MKKWLMICGLLLAALPVRAEREVYDLNGGWMFYTYDQADSVSVELPHTWNDVDALAGRADYYRGAGQYVKSIYVPTQWQGRRVFIRFYGANTVADLLVNGRYAGQHRGGNNAFEFELTDLLNYGERNLLWVTVSNAFRTDVLPTSEAENVYGGLYRRAEIEVTGPTVIGFDGWGDLGVRMQPRKVNAGQASGQALVAVNALHNATCQIGVTIRDDRDSVVWRTVERHKVDEGVSEVAVPFTVEHPRLWQGTEDPYLYRVMVSLADGERVDSVSFRTGFRTFAVDAEKGFSLNGQPYPLRGVVLWRDQAVYGPVFTESQLRRDVALIREMGANAVRVAGGSHAREFYDLCDEAGLVVLTDGPLIGTTRLDRRGYYNAEAFRANGLRQLQEAIRQLGNHPSICFWGLFADPKMIGDDPRPFIEALQAEARRLDPSRLTAGVSNQDGDVNTLTDLIVWNHSFGWTLGQPEDIAIWRDQLHSDPVWKRMKSAVSYRAGGSPYQYADRLQWPDPSRSWHPENWQSHVHEVHYEALAADSTFWALFVGDMFDRGDADSGTNGSRGIDDCGLVSFDRRVRKDAFWFYKANWNKSEPFVRFAGRRHGRREGAVQSITVYSNLPVAELFVNGESLGTQVARNGVMTWENVQLRTGNNQLSAFSVISQGDDYVTLEDHMTLLYVPYRVL</sequence>
<evidence type="ECO:0000256" key="2">
    <source>
        <dbReference type="ARBA" id="ARBA00022801"/>
    </source>
</evidence>
<dbReference type="Pfam" id="PF00703">
    <property type="entry name" value="Glyco_hydro_2"/>
    <property type="match status" value="1"/>
</dbReference>
<dbReference type="Pfam" id="PF16355">
    <property type="entry name" value="DUF4982"/>
    <property type="match status" value="1"/>
</dbReference>
<dbReference type="Proteomes" id="UP000824014">
    <property type="component" value="Unassembled WGS sequence"/>
</dbReference>
<keyword evidence="2 9" id="KW-0378">Hydrolase</keyword>
<dbReference type="InterPro" id="IPR006102">
    <property type="entry name" value="Ig-like_GH2"/>
</dbReference>
<comment type="similarity">
    <text evidence="1">Belongs to the glycosyl hydrolase 2 family.</text>
</comment>
<keyword evidence="4" id="KW-0732">Signal</keyword>
<feature type="signal peptide" evidence="4">
    <location>
        <begin position="1"/>
        <end position="19"/>
    </location>
</feature>